<dbReference type="RefSeq" id="WP_033243470.1">
    <property type="nucleotide sequence ID" value="NZ_JBIRUQ010000005.1"/>
</dbReference>
<gene>
    <name evidence="2" type="ORF">ACH4WX_20285</name>
</gene>
<protein>
    <submittedName>
        <fullName evidence="2">Uncharacterized protein</fullName>
    </submittedName>
</protein>
<name>A0ABW7TPU5_9NOCA</name>
<dbReference type="GeneID" id="93507044"/>
<organism evidence="2 3">
    <name type="scientific">Nocardia carnea</name>
    <dbReference type="NCBI Taxonomy" id="37328"/>
    <lineage>
        <taxon>Bacteria</taxon>
        <taxon>Bacillati</taxon>
        <taxon>Actinomycetota</taxon>
        <taxon>Actinomycetes</taxon>
        <taxon>Mycobacteriales</taxon>
        <taxon>Nocardiaceae</taxon>
        <taxon>Nocardia</taxon>
    </lineage>
</organism>
<feature type="region of interest" description="Disordered" evidence="1">
    <location>
        <begin position="108"/>
        <end position="127"/>
    </location>
</feature>
<keyword evidence="3" id="KW-1185">Reference proteome</keyword>
<comment type="caution">
    <text evidence="2">The sequence shown here is derived from an EMBL/GenBank/DDBJ whole genome shotgun (WGS) entry which is preliminary data.</text>
</comment>
<evidence type="ECO:0000313" key="3">
    <source>
        <dbReference type="Proteomes" id="UP001611263"/>
    </source>
</evidence>
<dbReference type="EMBL" id="JBIRUQ010000005">
    <property type="protein sequence ID" value="MFI1463061.1"/>
    <property type="molecule type" value="Genomic_DNA"/>
</dbReference>
<feature type="compositionally biased region" description="Polar residues" evidence="1">
    <location>
        <begin position="108"/>
        <end position="121"/>
    </location>
</feature>
<sequence>MSDQLQHWQNLKQQAIDGELRMDTGIGEALRGRCDTLRTQLDQIRKETKGLAHLAGYGGLPSALDIKKKFELKASGAENGDSAESRLDEMIQVVTLMRDTYAAAIGQLQETDQQNSSQTTAAGEGLR</sequence>
<accession>A0ABW7TPU5</accession>
<dbReference type="Proteomes" id="UP001611263">
    <property type="component" value="Unassembled WGS sequence"/>
</dbReference>
<evidence type="ECO:0000256" key="1">
    <source>
        <dbReference type="SAM" id="MobiDB-lite"/>
    </source>
</evidence>
<proteinExistence type="predicted"/>
<reference evidence="2 3" key="1">
    <citation type="submission" date="2024-10" db="EMBL/GenBank/DDBJ databases">
        <title>The Natural Products Discovery Center: Release of the First 8490 Sequenced Strains for Exploring Actinobacteria Biosynthetic Diversity.</title>
        <authorList>
            <person name="Kalkreuter E."/>
            <person name="Kautsar S.A."/>
            <person name="Yang D."/>
            <person name="Bader C.D."/>
            <person name="Teijaro C.N."/>
            <person name="Fluegel L."/>
            <person name="Davis C.M."/>
            <person name="Simpson J.R."/>
            <person name="Lauterbach L."/>
            <person name="Steele A.D."/>
            <person name="Gui C."/>
            <person name="Meng S."/>
            <person name="Li G."/>
            <person name="Viehrig K."/>
            <person name="Ye F."/>
            <person name="Su P."/>
            <person name="Kiefer A.F."/>
            <person name="Nichols A."/>
            <person name="Cepeda A.J."/>
            <person name="Yan W."/>
            <person name="Fan B."/>
            <person name="Jiang Y."/>
            <person name="Adhikari A."/>
            <person name="Zheng C.-J."/>
            <person name="Schuster L."/>
            <person name="Cowan T.M."/>
            <person name="Smanski M.J."/>
            <person name="Chevrette M.G."/>
            <person name="De Carvalho L.P.S."/>
            <person name="Shen B."/>
        </authorList>
    </citation>
    <scope>NUCLEOTIDE SEQUENCE [LARGE SCALE GENOMIC DNA]</scope>
    <source>
        <strain evidence="2 3">NPDC020568</strain>
    </source>
</reference>
<evidence type="ECO:0000313" key="2">
    <source>
        <dbReference type="EMBL" id="MFI1463061.1"/>
    </source>
</evidence>